<gene>
    <name evidence="2" type="ORF">L2764_13175</name>
</gene>
<proteinExistence type="predicted"/>
<dbReference type="RefSeq" id="WP_248940720.1">
    <property type="nucleotide sequence ID" value="NZ_JAKIKS010000048.1"/>
</dbReference>
<dbReference type="SUPFAM" id="SSF52540">
    <property type="entry name" value="P-loop containing nucleoside triphosphate hydrolases"/>
    <property type="match status" value="1"/>
</dbReference>
<accession>A0ABT0LCH2</accession>
<organism evidence="2 3">
    <name type="scientific">Shewanella surugensis</name>
    <dbReference type="NCBI Taxonomy" id="212020"/>
    <lineage>
        <taxon>Bacteria</taxon>
        <taxon>Pseudomonadati</taxon>
        <taxon>Pseudomonadota</taxon>
        <taxon>Gammaproteobacteria</taxon>
        <taxon>Alteromonadales</taxon>
        <taxon>Shewanellaceae</taxon>
        <taxon>Shewanella</taxon>
    </lineage>
</organism>
<reference evidence="2 3" key="1">
    <citation type="submission" date="2022-01" db="EMBL/GenBank/DDBJ databases">
        <title>Whole genome-based taxonomy of the Shewanellaceae.</title>
        <authorList>
            <person name="Martin-Rodriguez A.J."/>
        </authorList>
    </citation>
    <scope>NUCLEOTIDE SEQUENCE [LARGE SCALE GENOMIC DNA]</scope>
    <source>
        <strain evidence="2 3">DSM 17177</strain>
    </source>
</reference>
<comment type="caution">
    <text evidence="2">The sequence shown here is derived from an EMBL/GenBank/DDBJ whole genome shotgun (WGS) entry which is preliminary data.</text>
</comment>
<sequence length="374" mass="43048">MSERHHAKKYNDWSKKYNWDTCKANRKEYGKFLCSFLTHSSDSLVVNMDGRWGTGKTELLRRLYIELAEQEHPVVYIDAWESDFSNDALSVVCSELIEQIGNIFKAPPSDDTLLNDAQECLKKVSNLLGLCLKFTKSAAAVFNQAQWVAAAQGGEFALIAIQSPQISKVITGSADDMNNQLIKSVKKEYFDRIEAMQQIKEQLSFLSKLIGELYGLKTPIVVLVDELDRCRPTYAIEMLEVIKHFFETQGCVFLVATDTEVLQHSIKAVYGSEFNSEAYLRRFFHRKITLPELSVFDYLLAKELDFAQYKDQHLELYPFENEQQQQNLPFMAEIFDKNQLQPRDIEQVLQKFFASLDYVAACNKDKLIPQVIEL</sequence>
<feature type="domain" description="KAP NTPase" evidence="1">
    <location>
        <begin position="35"/>
        <end position="352"/>
    </location>
</feature>
<dbReference type="EMBL" id="JAKIKS010000048">
    <property type="protein sequence ID" value="MCL1125404.1"/>
    <property type="molecule type" value="Genomic_DNA"/>
</dbReference>
<dbReference type="Gene3D" id="3.40.50.300">
    <property type="entry name" value="P-loop containing nucleotide triphosphate hydrolases"/>
    <property type="match status" value="1"/>
</dbReference>
<evidence type="ECO:0000259" key="1">
    <source>
        <dbReference type="Pfam" id="PF07693"/>
    </source>
</evidence>
<dbReference type="InterPro" id="IPR027417">
    <property type="entry name" value="P-loop_NTPase"/>
</dbReference>
<dbReference type="Pfam" id="PF07693">
    <property type="entry name" value="KAP_NTPase"/>
    <property type="match status" value="1"/>
</dbReference>
<protein>
    <submittedName>
        <fullName evidence="2">KAP family NTPase</fullName>
    </submittedName>
</protein>
<dbReference type="Proteomes" id="UP001203423">
    <property type="component" value="Unassembled WGS sequence"/>
</dbReference>
<dbReference type="InterPro" id="IPR011646">
    <property type="entry name" value="KAP_P-loop"/>
</dbReference>
<evidence type="ECO:0000313" key="3">
    <source>
        <dbReference type="Proteomes" id="UP001203423"/>
    </source>
</evidence>
<evidence type="ECO:0000313" key="2">
    <source>
        <dbReference type="EMBL" id="MCL1125404.1"/>
    </source>
</evidence>
<keyword evidence="3" id="KW-1185">Reference proteome</keyword>
<name>A0ABT0LCH2_9GAMM</name>